<dbReference type="InterPro" id="IPR008996">
    <property type="entry name" value="IL1/FGF"/>
</dbReference>
<keyword evidence="9 12" id="KW-0395">Inflammatory response</keyword>
<dbReference type="PANTHER" id="PTHR10078:SF30">
    <property type="entry name" value="INTERLEUKIN-1 BETA"/>
    <property type="match status" value="1"/>
</dbReference>
<dbReference type="Gene3D" id="2.80.10.50">
    <property type="match status" value="1"/>
</dbReference>
<keyword evidence="7 12" id="KW-0964">Secreted</keyword>
<keyword evidence="15" id="KW-1185">Reference proteome</keyword>
<feature type="domain" description="Interleukin-1 propeptide" evidence="13">
    <location>
        <begin position="11"/>
        <end position="114"/>
    </location>
</feature>
<dbReference type="GO" id="GO:0005764">
    <property type="term" value="C:lysosome"/>
    <property type="evidence" value="ECO:0007669"/>
    <property type="project" value="UniProtKB-SubCell"/>
</dbReference>
<evidence type="ECO:0000256" key="8">
    <source>
        <dbReference type="ARBA" id="ARBA00022620"/>
    </source>
</evidence>
<comment type="subcellular location">
    <subcellularLocation>
        <location evidence="2">Cytoplasm</location>
        <location evidence="2">Cytosol</location>
    </subcellularLocation>
    <subcellularLocation>
        <location evidence="1">Lysosome</location>
    </subcellularLocation>
    <subcellularLocation>
        <location evidence="3">Secreted</location>
        <location evidence="3">Extracellular exosome</location>
    </subcellularLocation>
</comment>
<dbReference type="GO" id="GO:0006955">
    <property type="term" value="P:immune response"/>
    <property type="evidence" value="ECO:0007669"/>
    <property type="project" value="InterPro"/>
</dbReference>
<reference evidence="14" key="1">
    <citation type="submission" date="2025-08" db="UniProtKB">
        <authorList>
            <consortium name="Ensembl"/>
        </authorList>
    </citation>
    <scope>IDENTIFICATION</scope>
</reference>
<keyword evidence="11 12" id="KW-0497">Mitogen</keyword>
<dbReference type="PRINTS" id="PR00264">
    <property type="entry name" value="INTERLEUKIN1"/>
</dbReference>
<evidence type="ECO:0000259" key="13">
    <source>
        <dbReference type="Pfam" id="PF02394"/>
    </source>
</evidence>
<sequence>MDSSYSQEAAMARVPEYQDKIMDFCRVDQFYEQFYEDNQPCLDKNSFQSKKQCSCPQNICPCEVDIQLKVTDQSPSKALRKAVVIVVAIEKMRRKVKTRPFTDDDLMDIINAVLEPVPFHNYEYTYMTGRIYRFFRANSCNIRDIQQKCFVLSDPAQLVALHLQSPNASHEVRLNMALYRPKNGPSTIKIPVALGIKGKSLYLSCVKSDSHPLLQLEEADILKDIDGDKLGRFIFHKVDVDNHTRFESAAFPGWYICTSQESNKPVSMTNRLGEVSITDYVLI</sequence>
<dbReference type="InterPro" id="IPR000975">
    <property type="entry name" value="IL-1_fam"/>
</dbReference>
<name>A0A8D0L1B7_SPHPU</name>
<dbReference type="InterPro" id="IPR020877">
    <property type="entry name" value="IL-1_CS"/>
</dbReference>
<dbReference type="Ensembl" id="ENSSPUT00000000381.1">
    <property type="protein sequence ID" value="ENSSPUP00000000351.1"/>
    <property type="gene ID" value="ENSSPUG00000000345.1"/>
</dbReference>
<keyword evidence="8 12" id="KW-0666">Pyrogen</keyword>
<dbReference type="CDD" id="cd23296">
    <property type="entry name" value="beta-trefoil_IL1B"/>
    <property type="match status" value="1"/>
</dbReference>
<evidence type="ECO:0000256" key="9">
    <source>
        <dbReference type="ARBA" id="ARBA00023198"/>
    </source>
</evidence>
<dbReference type="SMART" id="SM00125">
    <property type="entry name" value="IL1"/>
    <property type="match status" value="1"/>
</dbReference>
<keyword evidence="6 12" id="KW-0202">Cytokine</keyword>
<dbReference type="InterPro" id="IPR003502">
    <property type="entry name" value="IL-1_propep"/>
</dbReference>
<evidence type="ECO:0000256" key="1">
    <source>
        <dbReference type="ARBA" id="ARBA00004371"/>
    </source>
</evidence>
<dbReference type="Pfam" id="PF02394">
    <property type="entry name" value="IL1_propep"/>
    <property type="match status" value="1"/>
</dbReference>
<evidence type="ECO:0000256" key="2">
    <source>
        <dbReference type="ARBA" id="ARBA00004514"/>
    </source>
</evidence>
<dbReference type="GO" id="GO:0005829">
    <property type="term" value="C:cytosol"/>
    <property type="evidence" value="ECO:0007669"/>
    <property type="project" value="UniProtKB-SubCell"/>
</dbReference>
<comment type="subunit">
    <text evidence="12">Monomer.</text>
</comment>
<dbReference type="GO" id="GO:0005149">
    <property type="term" value="F:interleukin-1 receptor binding"/>
    <property type="evidence" value="ECO:0007669"/>
    <property type="project" value="UniProtKB-UniRule"/>
</dbReference>
<dbReference type="Pfam" id="PF00340">
    <property type="entry name" value="IL1"/>
    <property type="match status" value="1"/>
</dbReference>
<evidence type="ECO:0000256" key="5">
    <source>
        <dbReference type="ARBA" id="ARBA00022490"/>
    </source>
</evidence>
<dbReference type="PANTHER" id="PTHR10078">
    <property type="entry name" value="INTERLEUKIN-1 FAMILY MEMBER"/>
    <property type="match status" value="1"/>
</dbReference>
<dbReference type="Proteomes" id="UP000694392">
    <property type="component" value="Unplaced"/>
</dbReference>
<evidence type="ECO:0000256" key="6">
    <source>
        <dbReference type="ARBA" id="ARBA00022514"/>
    </source>
</evidence>
<dbReference type="PROSITE" id="PS00253">
    <property type="entry name" value="INTERLEUKIN_1"/>
    <property type="match status" value="1"/>
</dbReference>
<dbReference type="GO" id="GO:0010628">
    <property type="term" value="P:positive regulation of gene expression"/>
    <property type="evidence" value="ECO:0007669"/>
    <property type="project" value="TreeGrafter"/>
</dbReference>
<dbReference type="AlphaFoldDB" id="A0A8D0L1B7"/>
<evidence type="ECO:0000313" key="15">
    <source>
        <dbReference type="Proteomes" id="UP000694392"/>
    </source>
</evidence>
<protein>
    <recommendedName>
        <fullName evidence="12">Interleukin-1</fullName>
    </recommendedName>
</protein>
<dbReference type="FunFam" id="2.80.10.50:FF:000027">
    <property type="entry name" value="Interleukin-1 beta"/>
    <property type="match status" value="1"/>
</dbReference>
<evidence type="ECO:0000313" key="14">
    <source>
        <dbReference type="Ensembl" id="ENSSPUP00000000351.1"/>
    </source>
</evidence>
<dbReference type="GO" id="GO:0071222">
    <property type="term" value="P:cellular response to lipopolysaccharide"/>
    <property type="evidence" value="ECO:0007669"/>
    <property type="project" value="TreeGrafter"/>
</dbReference>
<evidence type="ECO:0000256" key="11">
    <source>
        <dbReference type="ARBA" id="ARBA00023246"/>
    </source>
</evidence>
<proteinExistence type="inferred from homology"/>
<dbReference type="GO" id="GO:0001660">
    <property type="term" value="P:fever generation"/>
    <property type="evidence" value="ECO:0007669"/>
    <property type="project" value="UniProtKB-UniRule"/>
</dbReference>
<dbReference type="GO" id="GO:0051781">
    <property type="term" value="P:positive regulation of cell division"/>
    <property type="evidence" value="ECO:0007669"/>
    <property type="project" value="UniProtKB-KW"/>
</dbReference>
<evidence type="ECO:0000256" key="7">
    <source>
        <dbReference type="ARBA" id="ARBA00022525"/>
    </source>
</evidence>
<keyword evidence="10" id="KW-0458">Lysosome</keyword>
<accession>A0A8D0L1B7</accession>
<evidence type="ECO:0000256" key="10">
    <source>
        <dbReference type="ARBA" id="ARBA00023228"/>
    </source>
</evidence>
<evidence type="ECO:0000256" key="3">
    <source>
        <dbReference type="ARBA" id="ARBA00004550"/>
    </source>
</evidence>
<keyword evidence="5" id="KW-0963">Cytoplasm</keyword>
<dbReference type="GO" id="GO:0005125">
    <property type="term" value="F:cytokine activity"/>
    <property type="evidence" value="ECO:0007669"/>
    <property type="project" value="UniProtKB-UniRule"/>
</dbReference>
<dbReference type="PRINTS" id="PR01359">
    <property type="entry name" value="INTRLEUKIN1B"/>
</dbReference>
<dbReference type="GeneTree" id="ENSGT00950000182943"/>
<dbReference type="GO" id="GO:0019221">
    <property type="term" value="P:cytokine-mediated signaling pathway"/>
    <property type="evidence" value="ECO:0007669"/>
    <property type="project" value="TreeGrafter"/>
</dbReference>
<comment type="similarity">
    <text evidence="4 12">Belongs to the IL-1 family.</text>
</comment>
<evidence type="ECO:0000256" key="12">
    <source>
        <dbReference type="RuleBase" id="RU003753"/>
    </source>
</evidence>
<evidence type="ECO:0000256" key="4">
    <source>
        <dbReference type="ARBA" id="ARBA00010448"/>
    </source>
</evidence>
<reference evidence="14" key="2">
    <citation type="submission" date="2025-09" db="UniProtKB">
        <authorList>
            <consortium name="Ensembl"/>
        </authorList>
    </citation>
    <scope>IDENTIFICATION</scope>
</reference>
<dbReference type="PRINTS" id="PR01357">
    <property type="entry name" value="INTRLEUKN1AB"/>
</dbReference>
<dbReference type="OMA" id="QKCLVMS"/>
<dbReference type="GO" id="GO:0005615">
    <property type="term" value="C:extracellular space"/>
    <property type="evidence" value="ECO:0007669"/>
    <property type="project" value="UniProtKB-KW"/>
</dbReference>
<organism evidence="14 15">
    <name type="scientific">Sphenodon punctatus</name>
    <name type="common">Tuatara</name>
    <name type="synonym">Hatteria punctata</name>
    <dbReference type="NCBI Taxonomy" id="8508"/>
    <lineage>
        <taxon>Eukaryota</taxon>
        <taxon>Metazoa</taxon>
        <taxon>Chordata</taxon>
        <taxon>Craniata</taxon>
        <taxon>Vertebrata</taxon>
        <taxon>Euteleostomi</taxon>
        <taxon>Lepidosauria</taxon>
        <taxon>Sphenodontia</taxon>
        <taxon>Sphenodontidae</taxon>
        <taxon>Sphenodon</taxon>
    </lineage>
</organism>
<dbReference type="SUPFAM" id="SSF50353">
    <property type="entry name" value="Cytokine"/>
    <property type="match status" value="1"/>
</dbReference>